<evidence type="ECO:0000259" key="10">
    <source>
        <dbReference type="PROSITE" id="PS50214"/>
    </source>
</evidence>
<feature type="disulfide bond" evidence="6">
    <location>
        <begin position="425"/>
        <end position="434"/>
    </location>
</feature>
<dbReference type="PANTHER" id="PTHR11905:SF136">
    <property type="entry name" value="DISINTEGRIN AND METALLOPROTEINASE DOMAIN-CONTAINING PROTEIN 9"/>
    <property type="match status" value="1"/>
</dbReference>
<evidence type="ECO:0000256" key="5">
    <source>
        <dbReference type="ARBA" id="ARBA00023157"/>
    </source>
</evidence>
<evidence type="ECO:0000256" key="6">
    <source>
        <dbReference type="PROSITE-ProRule" id="PRU00076"/>
    </source>
</evidence>
<evidence type="ECO:0000256" key="4">
    <source>
        <dbReference type="ARBA" id="ARBA00023136"/>
    </source>
</evidence>
<feature type="transmembrane region" description="Helical" evidence="8">
    <location>
        <begin position="72"/>
        <end position="94"/>
    </location>
</feature>
<organism evidence="12 13">
    <name type="scientific">Astatotilapia calliptera</name>
    <name type="common">Eastern happy</name>
    <name type="synonym">Chromis callipterus</name>
    <dbReference type="NCBI Taxonomy" id="8154"/>
    <lineage>
        <taxon>Eukaryota</taxon>
        <taxon>Metazoa</taxon>
        <taxon>Chordata</taxon>
        <taxon>Craniata</taxon>
        <taxon>Vertebrata</taxon>
        <taxon>Euteleostomi</taxon>
        <taxon>Actinopterygii</taxon>
        <taxon>Neopterygii</taxon>
        <taxon>Teleostei</taxon>
        <taxon>Neoteleostei</taxon>
        <taxon>Acanthomorphata</taxon>
        <taxon>Ovalentaria</taxon>
        <taxon>Cichlomorphae</taxon>
        <taxon>Cichliformes</taxon>
        <taxon>Cichlidae</taxon>
        <taxon>African cichlids</taxon>
        <taxon>Pseudocrenilabrinae</taxon>
        <taxon>Haplochromini</taxon>
        <taxon>Astatotilapia</taxon>
    </lineage>
</organism>
<dbReference type="Gene3D" id="4.10.70.10">
    <property type="entry name" value="Disintegrin domain"/>
    <property type="match status" value="1"/>
</dbReference>
<evidence type="ECO:0000256" key="8">
    <source>
        <dbReference type="SAM" id="Phobius"/>
    </source>
</evidence>
<protein>
    <recommendedName>
        <fullName evidence="14">ADAM metallopeptidase domain 9</fullName>
    </recommendedName>
</protein>
<dbReference type="Proteomes" id="UP000265100">
    <property type="component" value="Chromosome 8"/>
</dbReference>
<evidence type="ECO:0000256" key="2">
    <source>
        <dbReference type="ARBA" id="ARBA00022692"/>
    </source>
</evidence>
<dbReference type="Pfam" id="PF08516">
    <property type="entry name" value="ADAM_CR"/>
    <property type="match status" value="1"/>
</dbReference>
<feature type="binding site" evidence="7">
    <location>
        <position position="138"/>
    </location>
    <ligand>
        <name>Zn(2+)</name>
        <dbReference type="ChEBI" id="CHEBI:29105"/>
        <note>catalytic</note>
    </ligand>
</feature>
<dbReference type="PROSITE" id="PS50214">
    <property type="entry name" value="DISINTEGRIN_2"/>
    <property type="match status" value="1"/>
</dbReference>
<dbReference type="InterPro" id="IPR006586">
    <property type="entry name" value="ADAM_Cys-rich"/>
</dbReference>
<dbReference type="InterPro" id="IPR001762">
    <property type="entry name" value="Disintegrin_dom"/>
</dbReference>
<keyword evidence="2 8" id="KW-0812">Transmembrane</keyword>
<accession>A0AAX7VFE7</accession>
<feature type="domain" description="EGF-like" evidence="9">
    <location>
        <begin position="401"/>
        <end position="435"/>
    </location>
</feature>
<dbReference type="InterPro" id="IPR001590">
    <property type="entry name" value="Peptidase_M12B"/>
</dbReference>
<dbReference type="SMART" id="SM00050">
    <property type="entry name" value="DISIN"/>
    <property type="match status" value="1"/>
</dbReference>
<dbReference type="InterPro" id="IPR000742">
    <property type="entry name" value="EGF"/>
</dbReference>
<feature type="binding site" evidence="7">
    <location>
        <position position="128"/>
    </location>
    <ligand>
        <name>Zn(2+)</name>
        <dbReference type="ChEBI" id="CHEBI:29105"/>
        <note>catalytic</note>
    </ligand>
</feature>
<dbReference type="PROSITE" id="PS01186">
    <property type="entry name" value="EGF_2"/>
    <property type="match status" value="1"/>
</dbReference>
<sequence length="502" mass="54490">MEHLTFFHVLHLKKNRDFLHSNFVQYLRDATGNYDTSYPANQVHCYYHGEVEGYKNSLVAVSTCSGLRYKQLYFIWSQASFVLLLLITGSSFLVPPSVLGSLRFGPSFFAFFVFSDNNLAFVSTVVAHEMGHNLGMNHDTVNCLCNGTSCIMSGSASGATSFSQCSASDFETLISRGGGVCLTNQPTASYVTECGNGLLENGEQCDCGRPEECKNECCDAATCNFTRGSMCAHGACCDNCQIMALGKPLIIYYFFMLLVFSNVVTITRQDKNSQICLVFIWILFLFLADNAIKAADICFQDANMQGDRFGSCGINSNGNYIKCTLANAMCGKEQCANVDVYNPPPGVTVSIKIVAGKTCVNADFNLGTDVVYPAYVNPGSPCGKGKACLDFQCVKASALLPNLDCDANTTCNSQGVCNDQGHCHCEDGWAPPNCDKSGHGGSIDSGPAQVDCSFRNSLLVFFLLVVHPLVFLILVSLYILRHTVNILIISTEKGNTAFFVVI</sequence>
<dbReference type="GO" id="GO:0004222">
    <property type="term" value="F:metalloendopeptidase activity"/>
    <property type="evidence" value="ECO:0007669"/>
    <property type="project" value="InterPro"/>
</dbReference>
<reference evidence="12" key="3">
    <citation type="submission" date="2025-08" db="UniProtKB">
        <authorList>
            <consortium name="Ensembl"/>
        </authorList>
    </citation>
    <scope>IDENTIFICATION</scope>
</reference>
<dbReference type="InterPro" id="IPR024079">
    <property type="entry name" value="MetalloPept_cat_dom_sf"/>
</dbReference>
<evidence type="ECO:0000256" key="7">
    <source>
        <dbReference type="PROSITE-ProRule" id="PRU00276"/>
    </source>
</evidence>
<gene>
    <name evidence="12" type="primary">CDCP2</name>
</gene>
<dbReference type="Ensembl" id="ENSACLT00000078066.1">
    <property type="protein sequence ID" value="ENSACLP00000080389.1"/>
    <property type="gene ID" value="ENSACLG00000028728.1"/>
</dbReference>
<dbReference type="SUPFAM" id="SSF55486">
    <property type="entry name" value="Metalloproteases ('zincins'), catalytic domain"/>
    <property type="match status" value="1"/>
</dbReference>
<keyword evidence="3 8" id="KW-1133">Transmembrane helix</keyword>
<dbReference type="InterPro" id="IPR036436">
    <property type="entry name" value="Disintegrin_dom_sf"/>
</dbReference>
<dbReference type="Pfam" id="PF01421">
    <property type="entry name" value="Reprolysin"/>
    <property type="match status" value="1"/>
</dbReference>
<evidence type="ECO:0000259" key="11">
    <source>
        <dbReference type="PROSITE" id="PS50215"/>
    </source>
</evidence>
<dbReference type="Pfam" id="PF00200">
    <property type="entry name" value="Disintegrin"/>
    <property type="match status" value="1"/>
</dbReference>
<evidence type="ECO:0000259" key="9">
    <source>
        <dbReference type="PROSITE" id="PS50026"/>
    </source>
</evidence>
<dbReference type="GO" id="GO:0046872">
    <property type="term" value="F:metal ion binding"/>
    <property type="evidence" value="ECO:0007669"/>
    <property type="project" value="UniProtKB-KW"/>
</dbReference>
<comment type="subcellular location">
    <subcellularLocation>
        <location evidence="1">Membrane</location>
        <topology evidence="1">Single-pass membrane protein</topology>
    </subcellularLocation>
</comment>
<evidence type="ECO:0000313" key="12">
    <source>
        <dbReference type="Ensembl" id="ENSACLP00000080389.1"/>
    </source>
</evidence>
<dbReference type="InterPro" id="IPR002870">
    <property type="entry name" value="Peptidase_M12B_N"/>
</dbReference>
<dbReference type="GO" id="GO:0006508">
    <property type="term" value="P:proteolysis"/>
    <property type="evidence" value="ECO:0007669"/>
    <property type="project" value="InterPro"/>
</dbReference>
<dbReference type="GO" id="GO:0005886">
    <property type="term" value="C:plasma membrane"/>
    <property type="evidence" value="ECO:0007669"/>
    <property type="project" value="TreeGrafter"/>
</dbReference>
<reference evidence="13" key="2">
    <citation type="submission" date="2023-03" db="EMBL/GenBank/DDBJ databases">
        <authorList>
            <consortium name="Wellcome Sanger Institute Data Sharing"/>
        </authorList>
    </citation>
    <scope>NUCLEOTIDE SEQUENCE [LARGE SCALE GENOMIC DNA]</scope>
</reference>
<keyword evidence="13" id="KW-1185">Reference proteome</keyword>
<keyword evidence="6" id="KW-0245">EGF-like domain</keyword>
<feature type="domain" description="Peptidase M12B" evidence="11">
    <location>
        <begin position="122"/>
        <end position="186"/>
    </location>
</feature>
<reference evidence="12 13" key="1">
    <citation type="submission" date="2018-05" db="EMBL/GenBank/DDBJ databases">
        <authorList>
            <person name="Datahose"/>
        </authorList>
    </citation>
    <scope>NUCLEOTIDE SEQUENCE</scope>
</reference>
<keyword evidence="5 6" id="KW-1015">Disulfide bond</keyword>
<reference evidence="12" key="4">
    <citation type="submission" date="2025-09" db="UniProtKB">
        <authorList>
            <consortium name="Ensembl"/>
        </authorList>
    </citation>
    <scope>IDENTIFICATION</scope>
</reference>
<feature type="transmembrane region" description="Helical" evidence="8">
    <location>
        <begin position="458"/>
        <end position="480"/>
    </location>
</feature>
<keyword evidence="7" id="KW-0862">Zinc</keyword>
<feature type="transmembrane region" description="Helical" evidence="8">
    <location>
        <begin position="249"/>
        <end position="266"/>
    </location>
</feature>
<feature type="transmembrane region" description="Helical" evidence="8">
    <location>
        <begin position="272"/>
        <end position="292"/>
    </location>
</feature>
<dbReference type="GeneTree" id="ENSGT00940000166115"/>
<feature type="active site" evidence="7">
    <location>
        <position position="129"/>
    </location>
</feature>
<dbReference type="PROSITE" id="PS50215">
    <property type="entry name" value="ADAM_MEPRO"/>
    <property type="match status" value="1"/>
</dbReference>
<evidence type="ECO:0000313" key="13">
    <source>
        <dbReference type="Proteomes" id="UP000265100"/>
    </source>
</evidence>
<dbReference type="AlphaFoldDB" id="A0AAX7VFE7"/>
<keyword evidence="7" id="KW-0479">Metal-binding</keyword>
<feature type="binding site" evidence="7">
    <location>
        <position position="132"/>
    </location>
    <ligand>
        <name>Zn(2+)</name>
        <dbReference type="ChEBI" id="CHEBI:29105"/>
        <note>catalytic</note>
    </ligand>
</feature>
<dbReference type="SMART" id="SM00608">
    <property type="entry name" value="ACR"/>
    <property type="match status" value="1"/>
</dbReference>
<dbReference type="Gene3D" id="3.40.390.10">
    <property type="entry name" value="Collagenase (Catalytic Domain)"/>
    <property type="match status" value="1"/>
</dbReference>
<dbReference type="PROSITE" id="PS50026">
    <property type="entry name" value="EGF_3"/>
    <property type="match status" value="1"/>
</dbReference>
<dbReference type="PANTHER" id="PTHR11905">
    <property type="entry name" value="ADAM A DISINTEGRIN AND METALLOPROTEASE DOMAIN"/>
    <property type="match status" value="1"/>
</dbReference>
<keyword evidence="4 8" id="KW-0472">Membrane</keyword>
<dbReference type="SUPFAM" id="SSF57552">
    <property type="entry name" value="Blood coagulation inhibitor (disintegrin)"/>
    <property type="match status" value="1"/>
</dbReference>
<proteinExistence type="predicted"/>
<dbReference type="Pfam" id="PF01562">
    <property type="entry name" value="Pep_M12B_propep"/>
    <property type="match status" value="1"/>
</dbReference>
<feature type="transmembrane region" description="Helical" evidence="8">
    <location>
        <begin position="106"/>
        <end position="127"/>
    </location>
</feature>
<evidence type="ECO:0000256" key="3">
    <source>
        <dbReference type="ARBA" id="ARBA00022989"/>
    </source>
</evidence>
<name>A0AAX7VFE7_ASTCA</name>
<feature type="disulfide bond" evidence="7">
    <location>
        <begin position="145"/>
        <end position="150"/>
    </location>
</feature>
<evidence type="ECO:0000256" key="1">
    <source>
        <dbReference type="ARBA" id="ARBA00004167"/>
    </source>
</evidence>
<comment type="caution">
    <text evidence="6">Lacks conserved residue(s) required for the propagation of feature annotation.</text>
</comment>
<feature type="domain" description="Disintegrin" evidence="10">
    <location>
        <begin position="191"/>
        <end position="246"/>
    </location>
</feature>
<evidence type="ECO:0008006" key="14">
    <source>
        <dbReference type="Google" id="ProtNLM"/>
    </source>
</evidence>